<dbReference type="AlphaFoldDB" id="A0AAE1QRJ4"/>
<proteinExistence type="predicted"/>
<sequence>MKEEMKMVVVEYAAAKMEELVGVFVDANKIRRMFVGIIVAEEVQCTDIITSLAQSKAHCANNPSFEDHNDA</sequence>
<dbReference type="EMBL" id="JAVYJV010000024">
    <property type="protein sequence ID" value="KAK4338280.1"/>
    <property type="molecule type" value="Genomic_DNA"/>
</dbReference>
<name>A0AAE1QRJ4_9SOLA</name>
<gene>
    <name evidence="1" type="ORF">RND71_042767</name>
</gene>
<dbReference type="Proteomes" id="UP001291623">
    <property type="component" value="Unassembled WGS sequence"/>
</dbReference>
<protein>
    <submittedName>
        <fullName evidence="1">Uncharacterized protein</fullName>
    </submittedName>
</protein>
<comment type="caution">
    <text evidence="1">The sequence shown here is derived from an EMBL/GenBank/DDBJ whole genome shotgun (WGS) entry which is preliminary data.</text>
</comment>
<evidence type="ECO:0000313" key="2">
    <source>
        <dbReference type="Proteomes" id="UP001291623"/>
    </source>
</evidence>
<accession>A0AAE1QRJ4</accession>
<keyword evidence="2" id="KW-1185">Reference proteome</keyword>
<reference evidence="1" key="1">
    <citation type="submission" date="2023-12" db="EMBL/GenBank/DDBJ databases">
        <title>Genome assembly of Anisodus tanguticus.</title>
        <authorList>
            <person name="Wang Y.-J."/>
        </authorList>
    </citation>
    <scope>NUCLEOTIDE SEQUENCE</scope>
    <source>
        <strain evidence="1">KB-2021</strain>
        <tissue evidence="1">Leaf</tissue>
    </source>
</reference>
<organism evidence="1 2">
    <name type="scientific">Anisodus tanguticus</name>
    <dbReference type="NCBI Taxonomy" id="243964"/>
    <lineage>
        <taxon>Eukaryota</taxon>
        <taxon>Viridiplantae</taxon>
        <taxon>Streptophyta</taxon>
        <taxon>Embryophyta</taxon>
        <taxon>Tracheophyta</taxon>
        <taxon>Spermatophyta</taxon>
        <taxon>Magnoliopsida</taxon>
        <taxon>eudicotyledons</taxon>
        <taxon>Gunneridae</taxon>
        <taxon>Pentapetalae</taxon>
        <taxon>asterids</taxon>
        <taxon>lamiids</taxon>
        <taxon>Solanales</taxon>
        <taxon>Solanaceae</taxon>
        <taxon>Solanoideae</taxon>
        <taxon>Hyoscyameae</taxon>
        <taxon>Anisodus</taxon>
    </lineage>
</organism>
<evidence type="ECO:0000313" key="1">
    <source>
        <dbReference type="EMBL" id="KAK4338280.1"/>
    </source>
</evidence>